<dbReference type="PANTHER" id="PTHR22642">
    <property type="entry name" value="IMIDAZOLONEPROPIONASE"/>
    <property type="match status" value="1"/>
</dbReference>
<dbReference type="AlphaFoldDB" id="A0A9D2HK30"/>
<gene>
    <name evidence="2" type="ORF">H9784_02395</name>
</gene>
<evidence type="ECO:0000259" key="1">
    <source>
        <dbReference type="Pfam" id="PF07969"/>
    </source>
</evidence>
<dbReference type="InterPro" id="IPR033932">
    <property type="entry name" value="YtcJ-like"/>
</dbReference>
<dbReference type="InterPro" id="IPR032466">
    <property type="entry name" value="Metal_Hydrolase"/>
</dbReference>
<evidence type="ECO:0000313" key="3">
    <source>
        <dbReference type="Proteomes" id="UP000823821"/>
    </source>
</evidence>
<dbReference type="Proteomes" id="UP000823821">
    <property type="component" value="Unassembled WGS sequence"/>
</dbReference>
<protein>
    <submittedName>
        <fullName evidence="2">Amidohydrolase</fullName>
    </submittedName>
</protein>
<sequence>MSGTEDRGAARADTIYFGGPIVSMDEALPSPEAVAVSGTRILAVGGLADMRALAHAGTHYVNLAGRTLLPGFIDAHSHFVDAAMLTAAVDLNSHPLGSVHGIEDMVALLRQRAEETPPGQCILGWGYDDTMVSERRHPTREDLDRASTRHPIVLQHISGWVTTGNSLALERVGLADASAEPGENVVLHRDGNHVPTGVMEAATSPLLSLVPPPDEAGFMQALRAGSDMYLAAGCTTAQDGWLVGGERLRLLRAALSRDALKLRLVIYPVGQECGMDAFRATYPQVPSGQALDEENMLIMGAAKLACDGSIQAYTGYLSRPYHRIPPDRPSDFCGYPSCDIATMTRRIGELHAAGWQVAVHGNGDAAIEAILDAFEAAQSAHPRLDARHIVIHSQMARSDQLERMARLAVIPSFFITHTYFWGDRHYEIFMGPERACRMSPAGEALRLGLPFTLHSDTYVTPIHPLLLVWAAVNRRSCGGRDLGSREQGVPVLEALKGVTINAARQGFEEGRKGSISPGKLADFVILAENPLDVPPLRIKDIAVVCTIVGNTVRYGQL</sequence>
<dbReference type="Pfam" id="PF07969">
    <property type="entry name" value="Amidohydro_3"/>
    <property type="match status" value="1"/>
</dbReference>
<reference evidence="2" key="1">
    <citation type="journal article" date="2021" name="PeerJ">
        <title>Extensive microbial diversity within the chicken gut microbiome revealed by metagenomics and culture.</title>
        <authorList>
            <person name="Gilroy R."/>
            <person name="Ravi A."/>
            <person name="Getino M."/>
            <person name="Pursley I."/>
            <person name="Horton D.L."/>
            <person name="Alikhan N.F."/>
            <person name="Baker D."/>
            <person name="Gharbi K."/>
            <person name="Hall N."/>
            <person name="Watson M."/>
            <person name="Adriaenssens E.M."/>
            <person name="Foster-Nyarko E."/>
            <person name="Jarju S."/>
            <person name="Secka A."/>
            <person name="Antonio M."/>
            <person name="Oren A."/>
            <person name="Chaudhuri R.R."/>
            <person name="La Ragione R."/>
            <person name="Hildebrand F."/>
            <person name="Pallen M.J."/>
        </authorList>
    </citation>
    <scope>NUCLEOTIDE SEQUENCE</scope>
    <source>
        <strain evidence="2">5032</strain>
    </source>
</reference>
<dbReference type="PANTHER" id="PTHR22642:SF2">
    <property type="entry name" value="PROTEIN LONG AFTER FAR-RED 3"/>
    <property type="match status" value="1"/>
</dbReference>
<feature type="domain" description="Amidohydrolase 3" evidence="1">
    <location>
        <begin position="61"/>
        <end position="554"/>
    </location>
</feature>
<dbReference type="SUPFAM" id="SSF51338">
    <property type="entry name" value="Composite domain of metallo-dependent hydrolases"/>
    <property type="match status" value="1"/>
</dbReference>
<dbReference type="SUPFAM" id="SSF51556">
    <property type="entry name" value="Metallo-dependent hydrolases"/>
    <property type="match status" value="1"/>
</dbReference>
<dbReference type="Gene3D" id="3.20.20.140">
    <property type="entry name" value="Metal-dependent hydrolases"/>
    <property type="match status" value="1"/>
</dbReference>
<organism evidence="2 3">
    <name type="scientific">Candidatus Desulfovibrio intestinavium</name>
    <dbReference type="NCBI Taxonomy" id="2838534"/>
    <lineage>
        <taxon>Bacteria</taxon>
        <taxon>Pseudomonadati</taxon>
        <taxon>Thermodesulfobacteriota</taxon>
        <taxon>Desulfovibrionia</taxon>
        <taxon>Desulfovibrionales</taxon>
        <taxon>Desulfovibrionaceae</taxon>
        <taxon>Desulfovibrio</taxon>
    </lineage>
</organism>
<dbReference type="Gene3D" id="3.10.310.70">
    <property type="match status" value="1"/>
</dbReference>
<dbReference type="GO" id="GO:0016810">
    <property type="term" value="F:hydrolase activity, acting on carbon-nitrogen (but not peptide) bonds"/>
    <property type="evidence" value="ECO:0007669"/>
    <property type="project" value="InterPro"/>
</dbReference>
<dbReference type="Gene3D" id="2.30.40.10">
    <property type="entry name" value="Urease, subunit C, domain 1"/>
    <property type="match status" value="1"/>
</dbReference>
<name>A0A9D2HK30_9BACT</name>
<dbReference type="EMBL" id="DWZD01000017">
    <property type="protein sequence ID" value="HJA78411.1"/>
    <property type="molecule type" value="Genomic_DNA"/>
</dbReference>
<dbReference type="CDD" id="cd01300">
    <property type="entry name" value="YtcJ_like"/>
    <property type="match status" value="1"/>
</dbReference>
<reference evidence="2" key="2">
    <citation type="submission" date="2021-04" db="EMBL/GenBank/DDBJ databases">
        <authorList>
            <person name="Gilroy R."/>
        </authorList>
    </citation>
    <scope>NUCLEOTIDE SEQUENCE</scope>
    <source>
        <strain evidence="2">5032</strain>
    </source>
</reference>
<dbReference type="InterPro" id="IPR011059">
    <property type="entry name" value="Metal-dep_hydrolase_composite"/>
</dbReference>
<evidence type="ECO:0000313" key="2">
    <source>
        <dbReference type="EMBL" id="HJA78411.1"/>
    </source>
</evidence>
<dbReference type="InterPro" id="IPR013108">
    <property type="entry name" value="Amidohydro_3"/>
</dbReference>
<accession>A0A9D2HK30</accession>
<proteinExistence type="predicted"/>
<comment type="caution">
    <text evidence="2">The sequence shown here is derived from an EMBL/GenBank/DDBJ whole genome shotgun (WGS) entry which is preliminary data.</text>
</comment>